<proteinExistence type="predicted"/>
<feature type="domain" description="SMCHD1 ribosomal S5" evidence="3">
    <location>
        <begin position="475"/>
        <end position="523"/>
    </location>
</feature>
<feature type="region of interest" description="Disordered" evidence="2">
    <location>
        <begin position="875"/>
        <end position="896"/>
    </location>
</feature>
<accession>A0A150GAA7</accession>
<dbReference type="SUPFAM" id="SSF55874">
    <property type="entry name" value="ATPase domain of HSP90 chaperone/DNA topoisomerase II/histidine kinase"/>
    <property type="match status" value="1"/>
</dbReference>
<dbReference type="InterPro" id="IPR055109">
    <property type="entry name" value="SMCHD1_S5"/>
</dbReference>
<feature type="compositionally biased region" description="Low complexity" evidence="2">
    <location>
        <begin position="2539"/>
        <end position="2555"/>
    </location>
</feature>
<dbReference type="InterPro" id="IPR036277">
    <property type="entry name" value="SMC_hinge_sf"/>
</dbReference>
<feature type="region of interest" description="Disordered" evidence="2">
    <location>
        <begin position="74"/>
        <end position="135"/>
    </location>
</feature>
<dbReference type="OrthoDB" id="10036779at2759"/>
<name>A0A150GAA7_GONPE</name>
<dbReference type="PANTHER" id="PTHR22640:SF2">
    <property type="entry name" value="STRUCTURAL MAINTENANCE OF CHROMOSOMES FLEXIBLE HINGE DOMAIN-CONTAINING PROTEIN 1"/>
    <property type="match status" value="1"/>
</dbReference>
<dbReference type="GO" id="GO:0006302">
    <property type="term" value="P:double-strand break repair"/>
    <property type="evidence" value="ECO:0007669"/>
    <property type="project" value="InterPro"/>
</dbReference>
<feature type="region of interest" description="Disordered" evidence="2">
    <location>
        <begin position="2158"/>
        <end position="2179"/>
    </location>
</feature>
<dbReference type="Pfam" id="PF22899">
    <property type="entry name" value="SMCHD1_S5"/>
    <property type="match status" value="2"/>
</dbReference>
<feature type="domain" description="SMCHD1 ribosomal S5" evidence="3">
    <location>
        <begin position="591"/>
        <end position="704"/>
    </location>
</feature>
<dbReference type="EMBL" id="LSYV01000042">
    <property type="protein sequence ID" value="KXZ46758.1"/>
    <property type="molecule type" value="Genomic_DNA"/>
</dbReference>
<dbReference type="InterPro" id="IPR038892">
    <property type="entry name" value="SMCHD1"/>
</dbReference>
<feature type="coiled-coil region" evidence="1">
    <location>
        <begin position="2448"/>
        <end position="2503"/>
    </location>
</feature>
<dbReference type="GO" id="GO:0051276">
    <property type="term" value="P:chromosome organization"/>
    <property type="evidence" value="ECO:0007669"/>
    <property type="project" value="InterPro"/>
</dbReference>
<feature type="compositionally biased region" description="Gly residues" evidence="2">
    <location>
        <begin position="1643"/>
        <end position="1654"/>
    </location>
</feature>
<dbReference type="Pfam" id="PF13589">
    <property type="entry name" value="HATPase_c_3"/>
    <property type="match status" value="1"/>
</dbReference>
<feature type="compositionally biased region" description="Polar residues" evidence="2">
    <location>
        <begin position="2170"/>
        <end position="2179"/>
    </location>
</feature>
<dbReference type="SUPFAM" id="SSF75553">
    <property type="entry name" value="Smc hinge domain"/>
    <property type="match status" value="1"/>
</dbReference>
<evidence type="ECO:0000256" key="2">
    <source>
        <dbReference type="SAM" id="MobiDB-lite"/>
    </source>
</evidence>
<keyword evidence="5" id="KW-1185">Reference proteome</keyword>
<dbReference type="GO" id="GO:0005524">
    <property type="term" value="F:ATP binding"/>
    <property type="evidence" value="ECO:0007669"/>
    <property type="project" value="InterPro"/>
</dbReference>
<sequence>MPEFVTVLLKDGLGGRRQTRLCTPFPDLKSLTEAVRQAFKPELDAQDFSLMSSSSRVIDSDVAARKLRAGDQLFVSTGGPGGSMAPASLPPGTAGRSKSLSRPPRPSSVAGPVSMPPASNATLQDSGYKPPAKERISFVPHPKTLTMAGDYEYFSARGHHPFAFALAELIDNALRATKGQGTGAGIAAAGSGAAAGGDADAAGAVSAAGAAGRGAPAMMASRDITISLVVNERGTAGLIRVQDNGRGMSPKELREWAVMNLSMEDRGLLPSGTQRAIEQAGGGRYLSGDLSFFGVGSKNAAFFMGSSVKLTTRQAGSAAVHELHIAGSELERRYKAGEAVYEEDLVHRQPGDESTLSKQEAAFAVTRSWLADEAASPASFTRVTISDLRPDVLALVRDSVSGTAVCRDLAHLYHYYLHGPAGNTGARAPGGAAGGARGDPAPGFLPGGEAVPNIVVEYLDGGQPAWQRRLMDVDDDLESRYVRAAKAKLEFALEVPGKGTVEGILWYFPYVNGAETIPRDQGAAAYGSGGAAAAGGGPLTQMLQERQTQLTLRDAAALATQLARAGRSGIGATQVGQLPEQVQNALFDMLEDGDLGVTENAAPGTVPIFETFWQGRLIPGSGVASLPFIDAVRSKLRLSASGKDSLPDEVFGRIRGALFFGPAWRVTRNKLTFRDPLQELLASATPSDRALDKRLRDWLRDCHTRLDRILHFKDPGDAMVRKELGEGLTGFKQVYDGSRTLSAGDIVRIATKPAALGRIKYFSVHQAGAAEGVYATGLVTFSGLPAFLHGPNHTSTLSLRRVEDVVTASAVEELAARERTKLPSALRLEPLHLSLGRRVDVAVGEVLPETSVTLHSSTGHKLTRTFLLEAHAREADGGEPANGEPGGATAAAAGPLPEGTGEVVLVVENKTPVDNAYKFSRITGGLNRAGTYFLEFTMLPELPPGADPAGGPGPVTVWSRTVLYATAGPPVRFELQGEARAVLATKSIALGEVLPPLQLACYDAQGNEVTPAAGAASGEAPVHVELVRPGVGGAGGGDAAGTRPPSQGLSEVQLEWQAVPKQEGLILEGLRVTGCRSGSAWGMRLFGGRGDGGGRMGRAQGSLEQSPRGGQDAPEGEEATAAADVDLELRVSLPGMPSQVLPLKLRPGAPASLRLFPDHPFVGEPGAGAANGDPAGGGPSTAATAGAQHSGGLVPVCSMNGEPLPEFRVQVLDAWGNTCRPAADLPATVELEGPVIHPSPVSYDVDARGVVTVRGVRIAAPDSSYVGRCQELSLSIRCTARGAGPRAALEAAEAVIAAAEAAAAAGSAGAAGGGVGFGWARLGLPVVVQPCTRPARAQLTYQGEPVEVGPSALGEETVALLRGVPAGCRLEGLSLELLDEGGRPAEPGFKGKLELSWAKTKKVTVTEPGAQLALPPLPVREQVADEPQCATVRFVGQGSLSGITLEVPLELFVVSGPPAAWCITLTEVDSEAGGGAQGGGGGSQKTENLGFVPCGALMCLEITAHDAHHNRCTSWGGPGPRPTPVVQPMRAQEDAPLLFNSEDWICGWEMSQAGDCEVYHVRLALGGSRGPVTLRVCDAQGPGGESLLAPDELPLELTPGRPTCLAFDGPQQLQCGTRGILGELRAVVTDDWGNQVEGPPPGGGGGGGRGGRGEGASALEVTLQSSAIAIDGSGNAAKVTVAGSNKTKVSKGCAVFRDVRVQAAAPGTYALLAGSASRKVALREARLSVEVVAHNVVRHVAVAPCSLPQEPLDTGSHVELQVEVTTEDSQPLPHDVATAGLCLRLKAPSAEAAAVARGDPSAAAAAAAGGGGASGSSAAACTVLLQPQPPDEGASPASRALWTFVSPGPLLVAGEYTVTAEYTELRPELTRELPKSEQSVRSVSHTLKLLPGAPVTATLEAPAAAAGGSGALMVTNGGDARGRALLSGAAAQLRDAHGNAVALDGVPVRWVLSWPTTAEGEGEGAGGEQDAQPGPAPQEALDAGAELPALEGGDGSSPAVLEVLTDSRGRAFFREVAIAEGTGRVGAGVAGGQGEAAAAQALHLELRLFAALQSGGGPATSGPDVWQACWSAPVVFSDDAARAASLQRLCARRQELVAKVSRREAAKGEADSALDAARQALQQAQSHVERLAAQAGSGLPAMPRSGAEARELLAQLREQHAQAASASQQRKSNQTARFGPSTSGVVMALNRCLAAPEGQGEVVGVMAQLATVDNPHLSALLAAAFSSTLQILVVRTYEGIKRLRAMLTANRNQLPSMLATTMAQGFSGDGGAGGRSAGELLASMRNASAEARELQAAACEGSDPPLAMLLPHTRTLLSISPDRARAAGASGPAADEWPPGCLGYAVNLVRPVIPGHRGSLFYSQLGRTLVFETLDQAAAYRTYVVQTLGTPSLGDIYTLDGGKLSGRGVVAGSGFRVVPLDDAAVRFGAAQSSQAARAKQLSQLGAHVEALADAMEAAEAAAAQEAEAAEAADAAARRLAAVAADTAAEVAALEAEIAKLAGEQPGAEGPAGGVGGGGRGGRQRGGRGGKRGRDRAADQEPAAEAEPQPDPAQEAAPEDAGEDRGRGQRGKRARGQGRMAAMQ</sequence>
<feature type="region of interest" description="Disordered" evidence="2">
    <location>
        <begin position="1632"/>
        <end position="1655"/>
    </location>
</feature>
<feature type="compositionally biased region" description="Gly residues" evidence="2">
    <location>
        <begin position="2509"/>
        <end position="2520"/>
    </location>
</feature>
<comment type="caution">
    <text evidence="4">The sequence shown here is derived from an EMBL/GenBank/DDBJ whole genome shotgun (WGS) entry which is preliminary data.</text>
</comment>
<gene>
    <name evidence="4" type="ORF">GPECTOR_41g723</name>
</gene>
<feature type="region of interest" description="Disordered" evidence="2">
    <location>
        <begin position="1089"/>
        <end position="1120"/>
    </location>
</feature>
<feature type="compositionally biased region" description="Low complexity" evidence="2">
    <location>
        <begin position="1164"/>
        <end position="1173"/>
    </location>
</feature>
<dbReference type="InterPro" id="IPR036890">
    <property type="entry name" value="HATPase_C_sf"/>
</dbReference>
<dbReference type="Proteomes" id="UP000075714">
    <property type="component" value="Unassembled WGS sequence"/>
</dbReference>
<reference evidence="5" key="1">
    <citation type="journal article" date="2016" name="Nat. Commun.">
        <title>The Gonium pectorale genome demonstrates co-option of cell cycle regulation during the evolution of multicellularity.</title>
        <authorList>
            <person name="Hanschen E.R."/>
            <person name="Marriage T.N."/>
            <person name="Ferris P.J."/>
            <person name="Hamaji T."/>
            <person name="Toyoda A."/>
            <person name="Fujiyama A."/>
            <person name="Neme R."/>
            <person name="Noguchi H."/>
            <person name="Minakuchi Y."/>
            <person name="Suzuki M."/>
            <person name="Kawai-Toyooka H."/>
            <person name="Smith D.R."/>
            <person name="Sparks H."/>
            <person name="Anderson J."/>
            <person name="Bakaric R."/>
            <person name="Luria V."/>
            <person name="Karger A."/>
            <person name="Kirschner M.W."/>
            <person name="Durand P.M."/>
            <person name="Michod R.E."/>
            <person name="Nozaki H."/>
            <person name="Olson B.J."/>
        </authorList>
    </citation>
    <scope>NUCLEOTIDE SEQUENCE [LARGE SCALE GENOMIC DNA]</scope>
    <source>
        <strain evidence="5">NIES-2863</strain>
    </source>
</reference>
<organism evidence="4 5">
    <name type="scientific">Gonium pectorale</name>
    <name type="common">Green alga</name>
    <dbReference type="NCBI Taxonomy" id="33097"/>
    <lineage>
        <taxon>Eukaryota</taxon>
        <taxon>Viridiplantae</taxon>
        <taxon>Chlorophyta</taxon>
        <taxon>core chlorophytes</taxon>
        <taxon>Chlorophyceae</taxon>
        <taxon>CS clade</taxon>
        <taxon>Chlamydomonadales</taxon>
        <taxon>Volvocaceae</taxon>
        <taxon>Gonium</taxon>
    </lineage>
</organism>
<feature type="compositionally biased region" description="Low complexity" evidence="2">
    <location>
        <begin position="878"/>
        <end position="896"/>
    </location>
</feature>
<feature type="compositionally biased region" description="Low complexity" evidence="2">
    <location>
        <begin position="1968"/>
        <end position="1980"/>
    </location>
</feature>
<feature type="region of interest" description="Disordered" evidence="2">
    <location>
        <begin position="1164"/>
        <end position="1188"/>
    </location>
</feature>
<feature type="region of interest" description="Disordered" evidence="2">
    <location>
        <begin position="1957"/>
        <end position="1980"/>
    </location>
</feature>
<keyword evidence="1" id="KW-0175">Coiled coil</keyword>
<evidence type="ECO:0000256" key="1">
    <source>
        <dbReference type="SAM" id="Coils"/>
    </source>
</evidence>
<feature type="region of interest" description="Disordered" evidence="2">
    <location>
        <begin position="2503"/>
        <end position="2583"/>
    </location>
</feature>
<feature type="compositionally biased region" description="Basic residues" evidence="2">
    <location>
        <begin position="2521"/>
        <end position="2533"/>
    </location>
</feature>
<evidence type="ECO:0000259" key="3">
    <source>
        <dbReference type="Pfam" id="PF22899"/>
    </source>
</evidence>
<dbReference type="GO" id="GO:0005694">
    <property type="term" value="C:chromosome"/>
    <property type="evidence" value="ECO:0007669"/>
    <property type="project" value="InterPro"/>
</dbReference>
<evidence type="ECO:0000313" key="5">
    <source>
        <dbReference type="Proteomes" id="UP000075714"/>
    </source>
</evidence>
<dbReference type="PANTHER" id="PTHR22640">
    <property type="entry name" value="STRUCTURAL MAINTENANCE OF CHROMOSOMES FLEXIBLE HINGE DOMAIN-CONTAINING PROTEIN 1"/>
    <property type="match status" value="1"/>
</dbReference>
<evidence type="ECO:0000313" key="4">
    <source>
        <dbReference type="EMBL" id="KXZ46758.1"/>
    </source>
</evidence>
<dbReference type="Gene3D" id="3.30.565.10">
    <property type="entry name" value="Histidine kinase-like ATPase, C-terminal domain"/>
    <property type="match status" value="1"/>
</dbReference>
<protein>
    <recommendedName>
        <fullName evidence="3">SMCHD1 ribosomal S5 domain-containing protein</fullName>
    </recommendedName>
</protein>